<comment type="caution">
    <text evidence="1">The sequence shown here is derived from an EMBL/GenBank/DDBJ whole genome shotgun (WGS) entry which is preliminary data.</text>
</comment>
<reference evidence="1" key="1">
    <citation type="journal article" date="2015" name="Nature">
        <title>Complex archaea that bridge the gap between prokaryotes and eukaryotes.</title>
        <authorList>
            <person name="Spang A."/>
            <person name="Saw J.H."/>
            <person name="Jorgensen S.L."/>
            <person name="Zaremba-Niedzwiedzka K."/>
            <person name="Martijn J."/>
            <person name="Lind A.E."/>
            <person name="van Eijk R."/>
            <person name="Schleper C."/>
            <person name="Guy L."/>
            <person name="Ettema T.J."/>
        </authorList>
    </citation>
    <scope>NUCLEOTIDE SEQUENCE</scope>
</reference>
<sequence>DFLFKKINNFQDFSEIKLQMVASSSLSLGTGLTFECFDYSTGSFVSIPYNIAGNLITIDIPSSSFGDLLNIDGEILLKFKKESSVIFDFSIDSFFSEGLKDWNVVHDLYRASFEFSLNRDIPSPSDFMSFVLSDQIFINIQDDDSSLNENAIPLITDKNVVSFNYDTTTQFWKVYLNSDLRLSLYDSSPRNIIPRVEIYYSNINEGIELNSLKSQFFMKIKDEYDFNKYKLIVDAYNTDTHMSSYLIDILDEKIIPENTFTQISSDIDVIYSFDDTMSPNSIFNYDLSPTFSDEQEYDYDSNGYTFEETGLTTNNNIILGYSYVDNHYGYDYYTTSQQIEHLQDEGNIYTFQDLSPAISEIFFTFPDYLTGSSTITLNPDGDVLTQWSGSSSGDHYLKLDEYPSFSSGDYVTTLGDNKIEEFTFEDATIFNVKKITRIDVWAAEENMATLPQDAKVSWDGGQSYSTKDDPDQTVPIIFDITDNRYTWSGLDYTLDDLRSLQVQMVSDKGPYFGEPQSTWLYRLYVKIYYDYWVPFNP</sequence>
<protein>
    <submittedName>
        <fullName evidence="1">Uncharacterized protein</fullName>
    </submittedName>
</protein>
<dbReference type="AlphaFoldDB" id="A0A0F9CIW7"/>
<proteinExistence type="predicted"/>
<evidence type="ECO:0000313" key="1">
    <source>
        <dbReference type="EMBL" id="KKL26382.1"/>
    </source>
</evidence>
<gene>
    <name evidence="1" type="ORF">LCGC14_2395850</name>
</gene>
<feature type="non-terminal residue" evidence="1">
    <location>
        <position position="537"/>
    </location>
</feature>
<name>A0A0F9CIW7_9ZZZZ</name>
<dbReference type="EMBL" id="LAZR01035857">
    <property type="protein sequence ID" value="KKL26382.1"/>
    <property type="molecule type" value="Genomic_DNA"/>
</dbReference>
<organism evidence="1">
    <name type="scientific">marine sediment metagenome</name>
    <dbReference type="NCBI Taxonomy" id="412755"/>
    <lineage>
        <taxon>unclassified sequences</taxon>
        <taxon>metagenomes</taxon>
        <taxon>ecological metagenomes</taxon>
    </lineage>
</organism>
<feature type="non-terminal residue" evidence="1">
    <location>
        <position position="1"/>
    </location>
</feature>
<accession>A0A0F9CIW7</accession>